<gene>
    <name evidence="6" type="ORF">FAJ39_02550</name>
</gene>
<dbReference type="Pfam" id="PF00476">
    <property type="entry name" value="DNA_pol_A"/>
    <property type="match status" value="1"/>
</dbReference>
<dbReference type="InterPro" id="IPR002298">
    <property type="entry name" value="DNA_polymerase_A"/>
</dbReference>
<dbReference type="PANTHER" id="PTHR10133">
    <property type="entry name" value="DNA POLYMERASE I"/>
    <property type="match status" value="1"/>
</dbReference>
<feature type="domain" description="DNA-directed DNA polymerase family A palm" evidence="5">
    <location>
        <begin position="375"/>
        <end position="617"/>
    </location>
</feature>
<dbReference type="EMBL" id="SSXO01000001">
    <property type="protein sequence ID" value="TII01222.1"/>
    <property type="molecule type" value="Genomic_DNA"/>
</dbReference>
<evidence type="ECO:0000256" key="1">
    <source>
        <dbReference type="ARBA" id="ARBA00012417"/>
    </source>
</evidence>
<name>A0A4T2GQQ6_STRSU</name>
<dbReference type="PRINTS" id="PR00868">
    <property type="entry name" value="DNAPOLI"/>
</dbReference>
<dbReference type="GO" id="GO:0003677">
    <property type="term" value="F:DNA binding"/>
    <property type="evidence" value="ECO:0007669"/>
    <property type="project" value="InterPro"/>
</dbReference>
<keyword evidence="3" id="KW-0227">DNA damage</keyword>
<dbReference type="EC" id="2.7.7.7" evidence="1"/>
<evidence type="ECO:0000256" key="3">
    <source>
        <dbReference type="ARBA" id="ARBA00022763"/>
    </source>
</evidence>
<dbReference type="CDD" id="cd08642">
    <property type="entry name" value="DNA_pol_A_pol_I_A"/>
    <property type="match status" value="1"/>
</dbReference>
<organism evidence="6 7">
    <name type="scientific">Streptococcus suis</name>
    <dbReference type="NCBI Taxonomy" id="1307"/>
    <lineage>
        <taxon>Bacteria</taxon>
        <taxon>Bacillati</taxon>
        <taxon>Bacillota</taxon>
        <taxon>Bacilli</taxon>
        <taxon>Lactobacillales</taxon>
        <taxon>Streptococcaceae</taxon>
        <taxon>Streptococcus</taxon>
    </lineage>
</organism>
<dbReference type="InterPro" id="IPR001098">
    <property type="entry name" value="DNA-dir_DNA_pol_A_palm_dom"/>
</dbReference>
<dbReference type="Proteomes" id="UP000305165">
    <property type="component" value="Unassembled WGS sequence"/>
</dbReference>
<reference evidence="6 7" key="1">
    <citation type="submission" date="2019-04" db="EMBL/GenBank/DDBJ databases">
        <title>Genome analysis of Streptococcus suis strain WUSS424.</title>
        <authorList>
            <person name="Chen H."/>
            <person name="Gao X."/>
            <person name="Wu Z."/>
        </authorList>
    </citation>
    <scope>NUCLEOTIDE SEQUENCE [LARGE SCALE GENOMIC DNA]</scope>
    <source>
        <strain evidence="6 7">WUSS424</strain>
    </source>
</reference>
<dbReference type="PANTHER" id="PTHR10133:SF27">
    <property type="entry name" value="DNA POLYMERASE NU"/>
    <property type="match status" value="1"/>
</dbReference>
<dbReference type="GO" id="GO:0006302">
    <property type="term" value="P:double-strand break repair"/>
    <property type="evidence" value="ECO:0007669"/>
    <property type="project" value="TreeGrafter"/>
</dbReference>
<comment type="catalytic activity">
    <reaction evidence="4">
        <text>DNA(n) + a 2'-deoxyribonucleoside 5'-triphosphate = DNA(n+1) + diphosphate</text>
        <dbReference type="Rhea" id="RHEA:22508"/>
        <dbReference type="Rhea" id="RHEA-COMP:17339"/>
        <dbReference type="Rhea" id="RHEA-COMP:17340"/>
        <dbReference type="ChEBI" id="CHEBI:33019"/>
        <dbReference type="ChEBI" id="CHEBI:61560"/>
        <dbReference type="ChEBI" id="CHEBI:173112"/>
        <dbReference type="EC" id="2.7.7.7"/>
    </reaction>
</comment>
<proteinExistence type="predicted"/>
<evidence type="ECO:0000256" key="2">
    <source>
        <dbReference type="ARBA" id="ARBA00022705"/>
    </source>
</evidence>
<protein>
    <recommendedName>
        <fullName evidence="1">DNA-directed DNA polymerase</fullName>
        <ecNumber evidence="1">2.7.7.7</ecNumber>
    </recommendedName>
</protein>
<dbReference type="GO" id="GO:0003887">
    <property type="term" value="F:DNA-directed DNA polymerase activity"/>
    <property type="evidence" value="ECO:0007669"/>
    <property type="project" value="UniProtKB-EC"/>
</dbReference>
<dbReference type="SUPFAM" id="SSF56672">
    <property type="entry name" value="DNA/RNA polymerases"/>
    <property type="match status" value="1"/>
</dbReference>
<accession>A0A4T2GQQ6</accession>
<comment type="caution">
    <text evidence="6">The sequence shown here is derived from an EMBL/GenBank/DDBJ whole genome shotgun (WGS) entry which is preliminary data.</text>
</comment>
<evidence type="ECO:0000259" key="5">
    <source>
        <dbReference type="SMART" id="SM00482"/>
    </source>
</evidence>
<dbReference type="OrthoDB" id="9764911at2"/>
<evidence type="ECO:0000313" key="7">
    <source>
        <dbReference type="Proteomes" id="UP000305165"/>
    </source>
</evidence>
<dbReference type="InterPro" id="IPR043502">
    <property type="entry name" value="DNA/RNA_pol_sf"/>
</dbReference>
<dbReference type="GO" id="GO:0006261">
    <property type="term" value="P:DNA-templated DNA replication"/>
    <property type="evidence" value="ECO:0007669"/>
    <property type="project" value="InterPro"/>
</dbReference>
<dbReference type="Gene3D" id="1.10.150.20">
    <property type="entry name" value="5' to 3' exonuclease, C-terminal subdomain"/>
    <property type="match status" value="1"/>
</dbReference>
<keyword evidence="2" id="KW-0235">DNA replication</keyword>
<dbReference type="AlphaFoldDB" id="A0A4T2GQQ6"/>
<evidence type="ECO:0000256" key="4">
    <source>
        <dbReference type="ARBA" id="ARBA00049244"/>
    </source>
</evidence>
<dbReference type="SMART" id="SM00482">
    <property type="entry name" value="POLAc"/>
    <property type="match status" value="1"/>
</dbReference>
<evidence type="ECO:0000313" key="6">
    <source>
        <dbReference type="EMBL" id="TII01222.1"/>
    </source>
</evidence>
<sequence length="651" mass="73531">MPIKELSIDIETYCEIDLRKSGVYRYAEDDSFELLLFAVSVDNGPVTVYDLPKEKLPQDILENLVDDSVIKWAFNASFERICLSNWLKKHHPEFLSDGFLSPVSWRCSMIWSAYLGLPLSLEGVGTVLKLKDQKMREGADLIRYFCLPCKPTKVNGGRIRNFPHHAPNKWSTFIDYNRRDVEVELAIKERVKNFPVPSFVWNEYHQDQIINDRGIGIDLDFVKAAINLDANSKAKIQEELKALTGLENPNSVLQMIGWLREHGVTTDSLDKKAVKGLLKTVDETTAQVLKLRQQAAKSSVSKYQAMMNCVCKDGRARGMFQFYGANRTGRWAGRLVQLQNLPQNHLPDLEEARELFGTGDLEATELIYDTQDTLSQLIRTAFVPSKGKKFIVCDFSAIEARVLSHLAGERWRSKVFEQGKDIYCMSASQMFGVPVEKHGQNSELRQKGKIAELACGYGGSVGALKAMGAIDMGLSEDELQPLVNSWRQANPNIVLFWWDVDKAVKIAVEELLPTSTQNIQFEVKSGILFITLPSGRQLAYVKPKIGENQFGGESVTYEGTGTAKRWERLASYGPKFVENIVQAISRDILAYSLEQLKEFKIVGHVHDEVIIECPMEQKLDKIASLMGIAPDWMSDINLRADGYECSFYQKD</sequence>